<organism evidence="2 3">
    <name type="scientific">Perkinsus olseni</name>
    <name type="common">Perkinsus atlanticus</name>
    <dbReference type="NCBI Taxonomy" id="32597"/>
    <lineage>
        <taxon>Eukaryota</taxon>
        <taxon>Sar</taxon>
        <taxon>Alveolata</taxon>
        <taxon>Perkinsozoa</taxon>
        <taxon>Perkinsea</taxon>
        <taxon>Perkinsida</taxon>
        <taxon>Perkinsidae</taxon>
        <taxon>Perkinsus</taxon>
    </lineage>
</organism>
<proteinExistence type="predicted"/>
<accession>A0A7J6KII5</accession>
<feature type="compositionally biased region" description="Polar residues" evidence="1">
    <location>
        <begin position="24"/>
        <end position="45"/>
    </location>
</feature>
<feature type="region of interest" description="Disordered" evidence="1">
    <location>
        <begin position="1"/>
        <end position="45"/>
    </location>
</feature>
<reference evidence="2 3" key="1">
    <citation type="submission" date="2020-04" db="EMBL/GenBank/DDBJ databases">
        <title>Perkinsus olseni comparative genomics.</title>
        <authorList>
            <person name="Bogema D.R."/>
        </authorList>
    </citation>
    <scope>NUCLEOTIDE SEQUENCE [LARGE SCALE GENOMIC DNA]</scope>
    <source>
        <strain evidence="2">ATCC PRA-31</strain>
    </source>
</reference>
<dbReference type="Proteomes" id="UP000572268">
    <property type="component" value="Unassembled WGS sequence"/>
</dbReference>
<evidence type="ECO:0000256" key="1">
    <source>
        <dbReference type="SAM" id="MobiDB-lite"/>
    </source>
</evidence>
<protein>
    <submittedName>
        <fullName evidence="2">Uncharacterized protein</fullName>
    </submittedName>
</protein>
<feature type="non-terminal residue" evidence="2">
    <location>
        <position position="117"/>
    </location>
</feature>
<name>A0A7J6KII5_PEROL</name>
<gene>
    <name evidence="2" type="ORF">FOL46_005341</name>
</gene>
<evidence type="ECO:0000313" key="2">
    <source>
        <dbReference type="EMBL" id="KAF4646662.1"/>
    </source>
</evidence>
<sequence>MKRMVKDGSTGSQGNGFALKRARQVNSSSSRTTPQPKKQAVKSTEQSLMAAELELIDLRKTKMRLQANAQRRREHRLHLSPRALADPDFLAQFRLAPMAVEELIMEIGGTLEEALTP</sequence>
<dbReference type="AlphaFoldDB" id="A0A7J6KII5"/>
<comment type="caution">
    <text evidence="2">The sequence shown here is derived from an EMBL/GenBank/DDBJ whole genome shotgun (WGS) entry which is preliminary data.</text>
</comment>
<dbReference type="EMBL" id="JABANN010003215">
    <property type="protein sequence ID" value="KAF4646662.1"/>
    <property type="molecule type" value="Genomic_DNA"/>
</dbReference>
<evidence type="ECO:0000313" key="3">
    <source>
        <dbReference type="Proteomes" id="UP000572268"/>
    </source>
</evidence>